<keyword evidence="2" id="KW-1185">Reference proteome</keyword>
<feature type="non-terminal residue" evidence="1">
    <location>
        <position position="1"/>
    </location>
</feature>
<comment type="caution">
    <text evidence="1">The sequence shown here is derived from an EMBL/GenBank/DDBJ whole genome shotgun (WGS) entry which is preliminary data.</text>
</comment>
<organism evidence="1 2">
    <name type="scientific">Haematococcus lacustris</name>
    <name type="common">Green alga</name>
    <name type="synonym">Haematococcus pluvialis</name>
    <dbReference type="NCBI Taxonomy" id="44745"/>
    <lineage>
        <taxon>Eukaryota</taxon>
        <taxon>Viridiplantae</taxon>
        <taxon>Chlorophyta</taxon>
        <taxon>core chlorophytes</taxon>
        <taxon>Chlorophyceae</taxon>
        <taxon>CS clade</taxon>
        <taxon>Chlamydomonadales</taxon>
        <taxon>Haematococcaceae</taxon>
        <taxon>Haematococcus</taxon>
    </lineage>
</organism>
<name>A0A699Y6H7_HAELA</name>
<dbReference type="EMBL" id="BLLF01000010">
    <property type="protein sequence ID" value="GFH05840.1"/>
    <property type="molecule type" value="Genomic_DNA"/>
</dbReference>
<gene>
    <name evidence="1" type="ORF">HaLaN_00370</name>
</gene>
<reference evidence="1 2" key="1">
    <citation type="submission" date="2020-02" db="EMBL/GenBank/DDBJ databases">
        <title>Draft genome sequence of Haematococcus lacustris strain NIES-144.</title>
        <authorList>
            <person name="Morimoto D."/>
            <person name="Nakagawa S."/>
            <person name="Yoshida T."/>
            <person name="Sawayama S."/>
        </authorList>
    </citation>
    <scope>NUCLEOTIDE SEQUENCE [LARGE SCALE GENOMIC DNA]</scope>
    <source>
        <strain evidence="1 2">NIES-144</strain>
    </source>
</reference>
<accession>A0A699Y6H7</accession>
<evidence type="ECO:0000313" key="1">
    <source>
        <dbReference type="EMBL" id="GFH05840.1"/>
    </source>
</evidence>
<protein>
    <submittedName>
        <fullName evidence="1">Uncharacterized protein</fullName>
    </submittedName>
</protein>
<proteinExistence type="predicted"/>
<dbReference type="AlphaFoldDB" id="A0A699Y6H7"/>
<dbReference type="Proteomes" id="UP000485058">
    <property type="component" value="Unassembled WGS sequence"/>
</dbReference>
<evidence type="ECO:0000313" key="2">
    <source>
        <dbReference type="Proteomes" id="UP000485058"/>
    </source>
</evidence>
<sequence length="21" mass="2584">MDDLETMACPPKYRDMQTFYK</sequence>